<dbReference type="Gene3D" id="3.40.50.2300">
    <property type="match status" value="1"/>
</dbReference>
<accession>A0ABV5J308</accession>
<dbReference type="InterPro" id="IPR028082">
    <property type="entry name" value="Peripla_BP_I"/>
</dbReference>
<sequence length="51" mass="5870">MGAYKAVSFPIDMGYQRIVHIRGRMIVQHSNERCRVYVQALNDKGLMVSDD</sequence>
<proteinExistence type="predicted"/>
<name>A0ABV5J308_9BACT</name>
<dbReference type="SUPFAM" id="SSF53822">
    <property type="entry name" value="Periplasmic binding protein-like I"/>
    <property type="match status" value="1"/>
</dbReference>
<evidence type="ECO:0000313" key="1">
    <source>
        <dbReference type="EMBL" id="MFB9211213.1"/>
    </source>
</evidence>
<dbReference type="Proteomes" id="UP001589654">
    <property type="component" value="Unassembled WGS sequence"/>
</dbReference>
<comment type="caution">
    <text evidence="1">The sequence shown here is derived from an EMBL/GenBank/DDBJ whole genome shotgun (WGS) entry which is preliminary data.</text>
</comment>
<reference evidence="1 2" key="1">
    <citation type="submission" date="2024-09" db="EMBL/GenBank/DDBJ databases">
        <authorList>
            <person name="Sun Q."/>
            <person name="Mori K."/>
        </authorList>
    </citation>
    <scope>NUCLEOTIDE SEQUENCE [LARGE SCALE GENOMIC DNA]</scope>
    <source>
        <strain evidence="1 2">CECT 7682</strain>
    </source>
</reference>
<dbReference type="EMBL" id="JBHMEW010000044">
    <property type="protein sequence ID" value="MFB9211213.1"/>
    <property type="molecule type" value="Genomic_DNA"/>
</dbReference>
<evidence type="ECO:0008006" key="3">
    <source>
        <dbReference type="Google" id="ProtNLM"/>
    </source>
</evidence>
<dbReference type="RefSeq" id="WP_290249161.1">
    <property type="nucleotide sequence ID" value="NZ_JAUFQT010000002.1"/>
</dbReference>
<protein>
    <recommendedName>
        <fullName evidence="3">Transposase</fullName>
    </recommendedName>
</protein>
<gene>
    <name evidence="1" type="ORF">ACFFUR_05300</name>
</gene>
<evidence type="ECO:0000313" key="2">
    <source>
        <dbReference type="Proteomes" id="UP001589654"/>
    </source>
</evidence>
<organism evidence="1 2">
    <name type="scientific">Echinicola jeungdonensis</name>
    <dbReference type="NCBI Taxonomy" id="709343"/>
    <lineage>
        <taxon>Bacteria</taxon>
        <taxon>Pseudomonadati</taxon>
        <taxon>Bacteroidota</taxon>
        <taxon>Cytophagia</taxon>
        <taxon>Cytophagales</taxon>
        <taxon>Cyclobacteriaceae</taxon>
        <taxon>Echinicola</taxon>
    </lineage>
</organism>
<keyword evidence="2" id="KW-1185">Reference proteome</keyword>